<keyword evidence="8" id="KW-0547">Nucleotide-binding</keyword>
<evidence type="ECO:0000259" key="13">
    <source>
        <dbReference type="PROSITE" id="PS51163"/>
    </source>
</evidence>
<keyword evidence="7" id="KW-0548">Nucleotidyltransferase</keyword>
<dbReference type="RefSeq" id="WP_081908537.1">
    <property type="nucleotide sequence ID" value="NZ_CP136694.1"/>
</dbReference>
<evidence type="ECO:0000256" key="4">
    <source>
        <dbReference type="ARBA" id="ARBA00022490"/>
    </source>
</evidence>
<name>A0A081DDN8_NONUL</name>
<dbReference type="GO" id="GO:0000049">
    <property type="term" value="F:tRNA binding"/>
    <property type="evidence" value="ECO:0007669"/>
    <property type="project" value="TreeGrafter"/>
</dbReference>
<dbReference type="SUPFAM" id="SSF55821">
    <property type="entry name" value="YrdC/RibB"/>
    <property type="match status" value="1"/>
</dbReference>
<dbReference type="Gene3D" id="3.90.870.10">
    <property type="entry name" value="DHBP synthase"/>
    <property type="match status" value="1"/>
</dbReference>
<accession>A0A081DDN8</accession>
<dbReference type="EC" id="2.7.7.87" evidence="3"/>
<evidence type="ECO:0000256" key="7">
    <source>
        <dbReference type="ARBA" id="ARBA00022695"/>
    </source>
</evidence>
<dbReference type="GO" id="GO:0005737">
    <property type="term" value="C:cytoplasm"/>
    <property type="evidence" value="ECO:0007669"/>
    <property type="project" value="UniProtKB-SubCell"/>
</dbReference>
<evidence type="ECO:0000256" key="5">
    <source>
        <dbReference type="ARBA" id="ARBA00022679"/>
    </source>
</evidence>
<evidence type="ECO:0000256" key="12">
    <source>
        <dbReference type="SAM" id="MobiDB-lite"/>
    </source>
</evidence>
<dbReference type="InterPro" id="IPR050156">
    <property type="entry name" value="TC-AMP_synthase_SUA5"/>
</dbReference>
<keyword evidence="6" id="KW-0819">tRNA processing</keyword>
<keyword evidence="4" id="KW-0963">Cytoplasm</keyword>
<gene>
    <name evidence="15" type="ORF">JCM19275_839</name>
    <name evidence="14" type="ORF">JCM19296_2638</name>
</gene>
<feature type="region of interest" description="Disordered" evidence="12">
    <location>
        <begin position="1"/>
        <end position="27"/>
    </location>
</feature>
<comment type="subcellular location">
    <subcellularLocation>
        <location evidence="1">Cytoplasm</location>
    </subcellularLocation>
</comment>
<dbReference type="PANTHER" id="PTHR17490:SF16">
    <property type="entry name" value="THREONYLCARBAMOYL-AMP SYNTHASE"/>
    <property type="match status" value="1"/>
</dbReference>
<evidence type="ECO:0000256" key="3">
    <source>
        <dbReference type="ARBA" id="ARBA00012584"/>
    </source>
</evidence>
<evidence type="ECO:0000313" key="17">
    <source>
        <dbReference type="Proteomes" id="UP000029647"/>
    </source>
</evidence>
<evidence type="ECO:0000256" key="11">
    <source>
        <dbReference type="ARBA" id="ARBA00048366"/>
    </source>
</evidence>
<dbReference type="GO" id="GO:0003725">
    <property type="term" value="F:double-stranded RNA binding"/>
    <property type="evidence" value="ECO:0007669"/>
    <property type="project" value="InterPro"/>
</dbReference>
<protein>
    <recommendedName>
        <fullName evidence="10">L-threonylcarbamoyladenylate synthase</fullName>
        <ecNumber evidence="3">2.7.7.87</ecNumber>
    </recommendedName>
    <alternativeName>
        <fullName evidence="10">L-threonylcarbamoyladenylate synthase</fullName>
    </alternativeName>
</protein>
<dbReference type="PROSITE" id="PS51163">
    <property type="entry name" value="YRDC"/>
    <property type="match status" value="1"/>
</dbReference>
<dbReference type="InterPro" id="IPR017945">
    <property type="entry name" value="DHBP_synth_RibB-like_a/b_dom"/>
</dbReference>
<organism evidence="14 16">
    <name type="scientific">Nonlabens ulvanivorans</name>
    <name type="common">Persicivirga ulvanivorans</name>
    <dbReference type="NCBI Taxonomy" id="906888"/>
    <lineage>
        <taxon>Bacteria</taxon>
        <taxon>Pseudomonadati</taxon>
        <taxon>Bacteroidota</taxon>
        <taxon>Flavobacteriia</taxon>
        <taxon>Flavobacteriales</taxon>
        <taxon>Flavobacteriaceae</taxon>
        <taxon>Nonlabens</taxon>
    </lineage>
</organism>
<keyword evidence="5" id="KW-0808">Transferase</keyword>
<dbReference type="PANTHER" id="PTHR17490">
    <property type="entry name" value="SUA5"/>
    <property type="match status" value="1"/>
</dbReference>
<dbReference type="Proteomes" id="UP000029647">
    <property type="component" value="Unassembled WGS sequence"/>
</dbReference>
<feature type="domain" description="YrdC-like" evidence="13">
    <location>
        <begin position="32"/>
        <end position="216"/>
    </location>
</feature>
<evidence type="ECO:0000256" key="1">
    <source>
        <dbReference type="ARBA" id="ARBA00004496"/>
    </source>
</evidence>
<dbReference type="Pfam" id="PF01300">
    <property type="entry name" value="Sua5_yciO_yrdC"/>
    <property type="match status" value="1"/>
</dbReference>
<dbReference type="EMBL" id="BBLG01000006">
    <property type="protein sequence ID" value="GAK77034.1"/>
    <property type="molecule type" value="Genomic_DNA"/>
</dbReference>
<dbReference type="NCBIfam" id="TIGR00057">
    <property type="entry name" value="L-threonylcarbamoyladenylate synthase"/>
    <property type="match status" value="1"/>
</dbReference>
<evidence type="ECO:0000313" key="16">
    <source>
        <dbReference type="Proteomes" id="UP000028980"/>
    </source>
</evidence>
<comment type="caution">
    <text evidence="14">The sequence shown here is derived from an EMBL/GenBank/DDBJ whole genome shotgun (WGS) entry which is preliminary data.</text>
</comment>
<dbReference type="GeneID" id="90596769"/>
<evidence type="ECO:0000256" key="10">
    <source>
        <dbReference type="ARBA" id="ARBA00029774"/>
    </source>
</evidence>
<evidence type="ECO:0000256" key="8">
    <source>
        <dbReference type="ARBA" id="ARBA00022741"/>
    </source>
</evidence>
<proteinExistence type="inferred from homology"/>
<comment type="similarity">
    <text evidence="2">Belongs to the SUA5 family.</text>
</comment>
<comment type="catalytic activity">
    <reaction evidence="11">
        <text>L-threonine + hydrogencarbonate + ATP = L-threonylcarbamoyladenylate + diphosphate + H2O</text>
        <dbReference type="Rhea" id="RHEA:36407"/>
        <dbReference type="ChEBI" id="CHEBI:15377"/>
        <dbReference type="ChEBI" id="CHEBI:17544"/>
        <dbReference type="ChEBI" id="CHEBI:30616"/>
        <dbReference type="ChEBI" id="CHEBI:33019"/>
        <dbReference type="ChEBI" id="CHEBI:57926"/>
        <dbReference type="ChEBI" id="CHEBI:73682"/>
        <dbReference type="EC" id="2.7.7.87"/>
    </reaction>
</comment>
<dbReference type="Proteomes" id="UP000028980">
    <property type="component" value="Unassembled WGS sequence"/>
</dbReference>
<dbReference type="GO" id="GO:0005524">
    <property type="term" value="F:ATP binding"/>
    <property type="evidence" value="ECO:0007669"/>
    <property type="project" value="UniProtKB-KW"/>
</dbReference>
<sequence>MPRRSERDRNRRDQVRGRTPSKKKQEVVDLPMEDVREAVTALKKGKIILYPTDTIYGIGCDATNYDAVEELYKIKERDPAKSLIILVDSFDMLDRYIEEVPEMAWQVLKLNKKPLTIIYDRPKAVAENLIATDNTLAIRVTNDPVCRALIRGLRKPIVSTSANLSGEKTPVGFIDISEELKSRIDHILDLPLAKTNVPPSSIIKISNDGTMKILRK</sequence>
<dbReference type="EMBL" id="BBNT01000003">
    <property type="protein sequence ID" value="GAL74800.1"/>
    <property type="molecule type" value="Genomic_DNA"/>
</dbReference>
<keyword evidence="9" id="KW-0067">ATP-binding</keyword>
<dbReference type="GO" id="GO:0061710">
    <property type="term" value="F:L-threonylcarbamoyladenylate synthase"/>
    <property type="evidence" value="ECO:0007669"/>
    <property type="project" value="UniProtKB-EC"/>
</dbReference>
<feature type="compositionally biased region" description="Basic and acidic residues" evidence="12">
    <location>
        <begin position="1"/>
        <end position="16"/>
    </location>
</feature>
<dbReference type="InterPro" id="IPR006070">
    <property type="entry name" value="Sua5-like_dom"/>
</dbReference>
<evidence type="ECO:0000256" key="6">
    <source>
        <dbReference type="ARBA" id="ARBA00022694"/>
    </source>
</evidence>
<evidence type="ECO:0000313" key="15">
    <source>
        <dbReference type="EMBL" id="GAL74800.1"/>
    </source>
</evidence>
<evidence type="ECO:0000256" key="9">
    <source>
        <dbReference type="ARBA" id="ARBA00022840"/>
    </source>
</evidence>
<reference evidence="16 17" key="1">
    <citation type="journal article" date="2014" name="Genome Announc.">
        <title>Draft Genome Sequences of Marine Flavobacterium Nonlabens Strains NR17, NR24, NR27, NR32, NR33, and Ara13.</title>
        <authorList>
            <person name="Nakanishi M."/>
            <person name="Meirelles P."/>
            <person name="Suzuki R."/>
            <person name="Takatani N."/>
            <person name="Mino S."/>
            <person name="Suda W."/>
            <person name="Oshima K."/>
            <person name="Hattori M."/>
            <person name="Ohkuma M."/>
            <person name="Hosokawa M."/>
            <person name="Miyashita K."/>
            <person name="Thompson F.L."/>
            <person name="Niwa A."/>
            <person name="Sawabe T."/>
            <person name="Sawabe T."/>
        </authorList>
    </citation>
    <scope>NUCLEOTIDE SEQUENCE [LARGE SCALE GENOMIC DNA]</scope>
    <source>
        <strain evidence="15">JCM 19275</strain>
        <strain evidence="14">JCM 19296</strain>
        <strain evidence="17">JCM19275</strain>
        <strain evidence="16">JCM19296</strain>
    </source>
</reference>
<evidence type="ECO:0000256" key="2">
    <source>
        <dbReference type="ARBA" id="ARBA00007663"/>
    </source>
</evidence>
<dbReference type="GO" id="GO:0008033">
    <property type="term" value="P:tRNA processing"/>
    <property type="evidence" value="ECO:0007669"/>
    <property type="project" value="UniProtKB-KW"/>
</dbReference>
<dbReference type="AlphaFoldDB" id="A0A081DDN8"/>
<dbReference type="GO" id="GO:0006450">
    <property type="term" value="P:regulation of translational fidelity"/>
    <property type="evidence" value="ECO:0007669"/>
    <property type="project" value="TreeGrafter"/>
</dbReference>
<evidence type="ECO:0000313" key="14">
    <source>
        <dbReference type="EMBL" id="GAK77034.1"/>
    </source>
</evidence>